<feature type="domain" description="Putative zinc-finger" evidence="8">
    <location>
        <begin position="224"/>
        <end position="258"/>
    </location>
</feature>
<evidence type="ECO:0000259" key="8">
    <source>
        <dbReference type="Pfam" id="PF13490"/>
    </source>
</evidence>
<feature type="compositionally biased region" description="Polar residues" evidence="6">
    <location>
        <begin position="409"/>
        <end position="423"/>
    </location>
</feature>
<dbReference type="NCBIfam" id="TIGR02937">
    <property type="entry name" value="sigma70-ECF"/>
    <property type="match status" value="1"/>
</dbReference>
<keyword evidence="5" id="KW-0804">Transcription</keyword>
<reference evidence="10" key="1">
    <citation type="submission" date="2016-10" db="EMBL/GenBank/DDBJ databases">
        <authorList>
            <person name="Varghese N."/>
            <person name="Submissions S."/>
        </authorList>
    </citation>
    <scope>NUCLEOTIDE SEQUENCE [LARGE SCALE GENOMIC DNA]</scope>
    <source>
        <strain evidence="10">CGMCC 4.6609</strain>
    </source>
</reference>
<dbReference type="PANTHER" id="PTHR43133:SF8">
    <property type="entry name" value="RNA POLYMERASE SIGMA FACTOR HI_1459-RELATED"/>
    <property type="match status" value="1"/>
</dbReference>
<evidence type="ECO:0000259" key="7">
    <source>
        <dbReference type="Pfam" id="PF04542"/>
    </source>
</evidence>
<organism evidence="9 10">
    <name type="scientific">Lentzea jiangxiensis</name>
    <dbReference type="NCBI Taxonomy" id="641025"/>
    <lineage>
        <taxon>Bacteria</taxon>
        <taxon>Bacillati</taxon>
        <taxon>Actinomycetota</taxon>
        <taxon>Actinomycetes</taxon>
        <taxon>Pseudonocardiales</taxon>
        <taxon>Pseudonocardiaceae</taxon>
        <taxon>Lentzea</taxon>
    </lineage>
</organism>
<feature type="region of interest" description="Disordered" evidence="6">
    <location>
        <begin position="352"/>
        <end position="427"/>
    </location>
</feature>
<dbReference type="GO" id="GO:0016987">
    <property type="term" value="F:sigma factor activity"/>
    <property type="evidence" value="ECO:0007669"/>
    <property type="project" value="UniProtKB-KW"/>
</dbReference>
<dbReference type="STRING" id="641025.SAMN05421507_105450"/>
<evidence type="ECO:0000256" key="5">
    <source>
        <dbReference type="ARBA" id="ARBA00023163"/>
    </source>
</evidence>
<dbReference type="Pfam" id="PF13490">
    <property type="entry name" value="zf-HC2"/>
    <property type="match status" value="1"/>
</dbReference>
<dbReference type="InterPro" id="IPR013324">
    <property type="entry name" value="RNA_pol_sigma_r3/r4-like"/>
</dbReference>
<dbReference type="InterPro" id="IPR014284">
    <property type="entry name" value="RNA_pol_sigma-70_dom"/>
</dbReference>
<dbReference type="InterPro" id="IPR027383">
    <property type="entry name" value="Znf_put"/>
</dbReference>
<evidence type="ECO:0000256" key="3">
    <source>
        <dbReference type="ARBA" id="ARBA00023082"/>
    </source>
</evidence>
<dbReference type="InterPro" id="IPR013325">
    <property type="entry name" value="RNA_pol_sigma_r2"/>
</dbReference>
<dbReference type="Gene3D" id="1.10.10.1320">
    <property type="entry name" value="Anti-sigma factor, zinc-finger domain"/>
    <property type="match status" value="1"/>
</dbReference>
<evidence type="ECO:0000256" key="6">
    <source>
        <dbReference type="SAM" id="MobiDB-lite"/>
    </source>
</evidence>
<dbReference type="GO" id="GO:0003677">
    <property type="term" value="F:DNA binding"/>
    <property type="evidence" value="ECO:0007669"/>
    <property type="project" value="UniProtKB-KW"/>
</dbReference>
<dbReference type="Gene3D" id="1.10.1740.10">
    <property type="match status" value="1"/>
</dbReference>
<evidence type="ECO:0000313" key="10">
    <source>
        <dbReference type="Proteomes" id="UP000199691"/>
    </source>
</evidence>
<dbReference type="InterPro" id="IPR039425">
    <property type="entry name" value="RNA_pol_sigma-70-like"/>
</dbReference>
<keyword evidence="4" id="KW-0238">DNA-binding</keyword>
<name>A0A1H0QGT6_9PSEU</name>
<evidence type="ECO:0000256" key="4">
    <source>
        <dbReference type="ARBA" id="ARBA00023125"/>
    </source>
</evidence>
<dbReference type="AlphaFoldDB" id="A0A1H0QGT6"/>
<keyword evidence="10" id="KW-1185">Reference proteome</keyword>
<dbReference type="PANTHER" id="PTHR43133">
    <property type="entry name" value="RNA POLYMERASE ECF-TYPE SIGMA FACTO"/>
    <property type="match status" value="1"/>
</dbReference>
<feature type="compositionally biased region" description="Low complexity" evidence="6">
    <location>
        <begin position="386"/>
        <end position="405"/>
    </location>
</feature>
<evidence type="ECO:0000256" key="2">
    <source>
        <dbReference type="ARBA" id="ARBA00023015"/>
    </source>
</evidence>
<dbReference type="InterPro" id="IPR041916">
    <property type="entry name" value="Anti_sigma_zinc_sf"/>
</dbReference>
<dbReference type="Gene3D" id="1.10.10.10">
    <property type="entry name" value="Winged helix-like DNA-binding domain superfamily/Winged helix DNA-binding domain"/>
    <property type="match status" value="1"/>
</dbReference>
<sequence length="522" mass="52873">MRGLFVLGHVDRVRTSVLSNAVRRLSLIGQRGRPPSDSDLIDAVRDGEVEAYGKLYERHVRSATLLAMQLSTSPADADDLVSDAFAKVLAALRSGGGPGTAFRPYLLTAVRHAAYDRTRKEKRLELAGDVEEVPGATKVTSVPFRDKALEDLDQTLAATAFAALPERWQTVLWHTAIEGQTPGEIAPLLGLTPNGVSAMAFRAREGLRKAFLQAHVNQEPSERCRPTVTKLGAWTRGGLKGRDAVHIDEHMDTCAECRKLASELSDVNGALRGMVAPIVLGTGTAGYLAAAATATKGAAVTLTASSWLGVAASAAAVVVVAASGVVTSESPGNSTPGAAPAITAVTTTAGTTAGTTAANQPGSPQNAGSAPTAGSAGSALTQGAQPNANTGPAAVTATTTAAGPGDVQLASSAPSGMAMTTTGPADDMDIKITNNGSAPTTVPALTLTMPDKVKIVGPGNVQAGVIGCPAGTGTVTCEGGQTLAPGESITFRARLQAGPKAENGVITGVAGPLRMSIPVTIS</sequence>
<dbReference type="InterPro" id="IPR036388">
    <property type="entry name" value="WH-like_DNA-bd_sf"/>
</dbReference>
<comment type="similarity">
    <text evidence="1">Belongs to the sigma-70 factor family. ECF subfamily.</text>
</comment>
<dbReference type="EMBL" id="FNIX01000005">
    <property type="protein sequence ID" value="SDP15929.1"/>
    <property type="molecule type" value="Genomic_DNA"/>
</dbReference>
<keyword evidence="2" id="KW-0805">Transcription regulation</keyword>
<dbReference type="InterPro" id="IPR007627">
    <property type="entry name" value="RNA_pol_sigma70_r2"/>
</dbReference>
<gene>
    <name evidence="9" type="ORF">SAMN05421507_105450</name>
</gene>
<evidence type="ECO:0000256" key="1">
    <source>
        <dbReference type="ARBA" id="ARBA00010641"/>
    </source>
</evidence>
<dbReference type="GO" id="GO:0006352">
    <property type="term" value="P:DNA-templated transcription initiation"/>
    <property type="evidence" value="ECO:0007669"/>
    <property type="project" value="InterPro"/>
</dbReference>
<dbReference type="SUPFAM" id="SSF88659">
    <property type="entry name" value="Sigma3 and sigma4 domains of RNA polymerase sigma factors"/>
    <property type="match status" value="1"/>
</dbReference>
<evidence type="ECO:0000313" key="9">
    <source>
        <dbReference type="EMBL" id="SDP15929.1"/>
    </source>
</evidence>
<accession>A0A1H0QGT6</accession>
<dbReference type="Pfam" id="PF04542">
    <property type="entry name" value="Sigma70_r2"/>
    <property type="match status" value="1"/>
</dbReference>
<feature type="compositionally biased region" description="Low complexity" evidence="6">
    <location>
        <begin position="367"/>
        <end position="379"/>
    </location>
</feature>
<dbReference type="Proteomes" id="UP000199691">
    <property type="component" value="Unassembled WGS sequence"/>
</dbReference>
<dbReference type="SUPFAM" id="SSF88946">
    <property type="entry name" value="Sigma2 domain of RNA polymerase sigma factors"/>
    <property type="match status" value="1"/>
</dbReference>
<proteinExistence type="inferred from homology"/>
<protein>
    <submittedName>
        <fullName evidence="9">RNA polymerase sigma factor, sigma-70 family</fullName>
    </submittedName>
</protein>
<keyword evidence="3" id="KW-0731">Sigma factor</keyword>
<feature type="domain" description="RNA polymerase sigma-70 region 2" evidence="7">
    <location>
        <begin position="55"/>
        <end position="123"/>
    </location>
</feature>